<evidence type="ECO:0000256" key="13">
    <source>
        <dbReference type="ARBA" id="ARBA00024209"/>
    </source>
</evidence>
<evidence type="ECO:0000259" key="17">
    <source>
        <dbReference type="PROSITE" id="PS50089"/>
    </source>
</evidence>
<evidence type="ECO:0000256" key="12">
    <source>
        <dbReference type="ARBA" id="ARBA00023136"/>
    </source>
</evidence>
<evidence type="ECO:0000256" key="3">
    <source>
        <dbReference type="ARBA" id="ARBA00004906"/>
    </source>
</evidence>
<comment type="similarity">
    <text evidence="13">Belongs to the RING-type zinc finger family. ATL subfamily.</text>
</comment>
<evidence type="ECO:0000256" key="6">
    <source>
        <dbReference type="ARBA" id="ARBA00022692"/>
    </source>
</evidence>
<comment type="caution">
    <text evidence="18">The sequence shown here is derived from an EMBL/GenBank/DDBJ whole genome shotgun (WGS) entry which is preliminary data.</text>
</comment>
<reference evidence="18 19" key="1">
    <citation type="journal article" date="2018" name="Sci. Data">
        <title>The draft genome sequence of cork oak.</title>
        <authorList>
            <person name="Ramos A.M."/>
            <person name="Usie A."/>
            <person name="Barbosa P."/>
            <person name="Barros P.M."/>
            <person name="Capote T."/>
            <person name="Chaves I."/>
            <person name="Simoes F."/>
            <person name="Abreu I."/>
            <person name="Carrasquinho I."/>
            <person name="Faro C."/>
            <person name="Guimaraes J.B."/>
            <person name="Mendonca D."/>
            <person name="Nobrega F."/>
            <person name="Rodrigues L."/>
            <person name="Saibo N.J.M."/>
            <person name="Varela M.C."/>
            <person name="Egas C."/>
            <person name="Matos J."/>
            <person name="Miguel C.M."/>
            <person name="Oliveira M.M."/>
            <person name="Ricardo C.P."/>
            <person name="Goncalves S."/>
        </authorList>
    </citation>
    <scope>NUCLEOTIDE SEQUENCE [LARGE SCALE GENOMIC DNA]</scope>
    <source>
        <strain evidence="19">cv. HL8</strain>
    </source>
</reference>
<keyword evidence="8 14" id="KW-0863">Zinc-finger</keyword>
<keyword evidence="19" id="KW-1185">Reference proteome</keyword>
<dbReference type="GO" id="GO:0008270">
    <property type="term" value="F:zinc ion binding"/>
    <property type="evidence" value="ECO:0007669"/>
    <property type="project" value="UniProtKB-KW"/>
</dbReference>
<dbReference type="Proteomes" id="UP000237347">
    <property type="component" value="Unassembled WGS sequence"/>
</dbReference>
<sequence>MGELDTDNHNPSPGYNYGSGSGYELSGKIMLSAIVILLFVVVLMVSLHLYARWYLIRARRRHSRRTRRRTRIVFYVDPSVVVLMVSLHLYARWYLIRARRRHSRRTRRRTRIVFYVDPSNPNSSNAVTVSAGGTRGLDAFVLASLPVFVYSEKTHPELPECAVCLSEFEENETGRTLPKCKHSFHIGCIDMWFHSHSTCPLCRSAVEPGQENGDEVVISINESGSGSSSELCSDCQHEDGHTGSGSGPGPGQTSSSGGSRLKDFAGVSIEIPTRNEGFRDEFSDSPASQGGFRSPMSRMLSFTRILSRDRRSNMSSPTVGNVEVSCGGGTPTAGSVNESDVERETRQTQRENSEMTR</sequence>
<comment type="catalytic activity">
    <reaction evidence="1">
        <text>S-ubiquitinyl-[E2 ubiquitin-conjugating enzyme]-L-cysteine + [acceptor protein]-L-lysine = [E2 ubiquitin-conjugating enzyme]-L-cysteine + N(6)-ubiquitinyl-[acceptor protein]-L-lysine.</text>
        <dbReference type="EC" id="2.3.2.27"/>
    </reaction>
</comment>
<evidence type="ECO:0000256" key="2">
    <source>
        <dbReference type="ARBA" id="ARBA00004167"/>
    </source>
</evidence>
<keyword evidence="7" id="KW-0479">Metal-binding</keyword>
<dbReference type="CDD" id="cd16461">
    <property type="entry name" value="RING-H2_EL5-like"/>
    <property type="match status" value="1"/>
</dbReference>
<keyword evidence="12 16" id="KW-0472">Membrane</keyword>
<keyword evidence="10" id="KW-0862">Zinc</keyword>
<dbReference type="AlphaFoldDB" id="A0AAW0KCN3"/>
<evidence type="ECO:0000256" key="5">
    <source>
        <dbReference type="ARBA" id="ARBA00022679"/>
    </source>
</evidence>
<dbReference type="SUPFAM" id="SSF57850">
    <property type="entry name" value="RING/U-box"/>
    <property type="match status" value="1"/>
</dbReference>
<evidence type="ECO:0000256" key="14">
    <source>
        <dbReference type="PROSITE-ProRule" id="PRU00175"/>
    </source>
</evidence>
<gene>
    <name evidence="18" type="primary">ATL2_0</name>
    <name evidence="18" type="ORF">CFP56_022560</name>
</gene>
<evidence type="ECO:0000256" key="15">
    <source>
        <dbReference type="SAM" id="MobiDB-lite"/>
    </source>
</evidence>
<dbReference type="PANTHER" id="PTHR45768:SF34">
    <property type="entry name" value="RING-H2 FINGER PROTEIN ATL64"/>
    <property type="match status" value="1"/>
</dbReference>
<dbReference type="InterPro" id="IPR001841">
    <property type="entry name" value="Znf_RING"/>
</dbReference>
<proteinExistence type="inferred from homology"/>
<evidence type="ECO:0000256" key="7">
    <source>
        <dbReference type="ARBA" id="ARBA00022723"/>
    </source>
</evidence>
<organism evidence="18 19">
    <name type="scientific">Quercus suber</name>
    <name type="common">Cork oak</name>
    <dbReference type="NCBI Taxonomy" id="58331"/>
    <lineage>
        <taxon>Eukaryota</taxon>
        <taxon>Viridiplantae</taxon>
        <taxon>Streptophyta</taxon>
        <taxon>Embryophyta</taxon>
        <taxon>Tracheophyta</taxon>
        <taxon>Spermatophyta</taxon>
        <taxon>Magnoliopsida</taxon>
        <taxon>eudicotyledons</taxon>
        <taxon>Gunneridae</taxon>
        <taxon>Pentapetalae</taxon>
        <taxon>rosids</taxon>
        <taxon>fabids</taxon>
        <taxon>Fagales</taxon>
        <taxon>Fagaceae</taxon>
        <taxon>Quercus</taxon>
    </lineage>
</organism>
<feature type="region of interest" description="Disordered" evidence="15">
    <location>
        <begin position="308"/>
        <end position="357"/>
    </location>
</feature>
<evidence type="ECO:0000256" key="10">
    <source>
        <dbReference type="ARBA" id="ARBA00022833"/>
    </source>
</evidence>
<dbReference type="InterPro" id="IPR013083">
    <property type="entry name" value="Znf_RING/FYVE/PHD"/>
</dbReference>
<accession>A0AAW0KCN3</accession>
<dbReference type="GO" id="GO:0061630">
    <property type="term" value="F:ubiquitin protein ligase activity"/>
    <property type="evidence" value="ECO:0007669"/>
    <property type="project" value="UniProtKB-EC"/>
</dbReference>
<feature type="region of interest" description="Disordered" evidence="15">
    <location>
        <begin position="223"/>
        <end position="295"/>
    </location>
</feature>
<comment type="subcellular location">
    <subcellularLocation>
        <location evidence="2">Membrane</location>
        <topology evidence="2">Single-pass membrane protein</topology>
    </subcellularLocation>
</comment>
<evidence type="ECO:0000256" key="16">
    <source>
        <dbReference type="SAM" id="Phobius"/>
    </source>
</evidence>
<dbReference type="SMART" id="SM00184">
    <property type="entry name" value="RING"/>
    <property type="match status" value="1"/>
</dbReference>
<dbReference type="PROSITE" id="PS50089">
    <property type="entry name" value="ZF_RING_2"/>
    <property type="match status" value="1"/>
</dbReference>
<feature type="domain" description="RING-type" evidence="17">
    <location>
        <begin position="161"/>
        <end position="203"/>
    </location>
</feature>
<evidence type="ECO:0000313" key="19">
    <source>
        <dbReference type="Proteomes" id="UP000237347"/>
    </source>
</evidence>
<evidence type="ECO:0000256" key="9">
    <source>
        <dbReference type="ARBA" id="ARBA00022786"/>
    </source>
</evidence>
<evidence type="ECO:0000256" key="11">
    <source>
        <dbReference type="ARBA" id="ARBA00022989"/>
    </source>
</evidence>
<keyword evidence="5" id="KW-0808">Transferase</keyword>
<keyword evidence="11 16" id="KW-1133">Transmembrane helix</keyword>
<dbReference type="PANTHER" id="PTHR45768">
    <property type="entry name" value="E3 UBIQUITIN-PROTEIN LIGASE RNF13-LIKE"/>
    <property type="match status" value="1"/>
</dbReference>
<dbReference type="Gene3D" id="3.30.40.10">
    <property type="entry name" value="Zinc/RING finger domain, C3HC4 (zinc finger)"/>
    <property type="match status" value="1"/>
</dbReference>
<dbReference type="Pfam" id="PF13639">
    <property type="entry name" value="zf-RING_2"/>
    <property type="match status" value="1"/>
</dbReference>
<feature type="compositionally biased region" description="Basic and acidic residues" evidence="15">
    <location>
        <begin position="340"/>
        <end position="357"/>
    </location>
</feature>
<dbReference type="EC" id="2.3.2.27" evidence="4"/>
<dbReference type="EMBL" id="PKMF04000354">
    <property type="protein sequence ID" value="KAK7836408.1"/>
    <property type="molecule type" value="Genomic_DNA"/>
</dbReference>
<evidence type="ECO:0000256" key="4">
    <source>
        <dbReference type="ARBA" id="ARBA00012483"/>
    </source>
</evidence>
<name>A0AAW0KCN3_QUESU</name>
<dbReference type="FunFam" id="3.30.40.10:FF:000475">
    <property type="entry name" value="RING-H2 finger protein ATL3"/>
    <property type="match status" value="1"/>
</dbReference>
<evidence type="ECO:0000313" key="18">
    <source>
        <dbReference type="EMBL" id="KAK7836408.1"/>
    </source>
</evidence>
<evidence type="ECO:0000256" key="1">
    <source>
        <dbReference type="ARBA" id="ARBA00000900"/>
    </source>
</evidence>
<feature type="transmembrane region" description="Helical" evidence="16">
    <location>
        <begin position="29"/>
        <end position="51"/>
    </location>
</feature>
<evidence type="ECO:0000256" key="8">
    <source>
        <dbReference type="ARBA" id="ARBA00022771"/>
    </source>
</evidence>
<comment type="pathway">
    <text evidence="3">Protein modification; protein ubiquitination.</text>
</comment>
<dbReference type="GO" id="GO:0016020">
    <property type="term" value="C:membrane"/>
    <property type="evidence" value="ECO:0007669"/>
    <property type="project" value="UniProtKB-SubCell"/>
</dbReference>
<keyword evidence="9" id="KW-0833">Ubl conjugation pathway</keyword>
<keyword evidence="6 16" id="KW-0812">Transmembrane</keyword>
<feature type="transmembrane region" description="Helical" evidence="16">
    <location>
        <begin position="72"/>
        <end position="95"/>
    </location>
</feature>
<protein>
    <recommendedName>
        <fullName evidence="4">RING-type E3 ubiquitin transferase</fullName>
        <ecNumber evidence="4">2.3.2.27</ecNumber>
    </recommendedName>
</protein>